<dbReference type="PROSITE" id="PS50994">
    <property type="entry name" value="INTEGRASE"/>
    <property type="match status" value="1"/>
</dbReference>
<dbReference type="EC" id="2.7.7.49" evidence="1"/>
<organism evidence="3 4">
    <name type="scientific">Trichuris suis</name>
    <name type="common">pig whipworm</name>
    <dbReference type="NCBI Taxonomy" id="68888"/>
    <lineage>
        <taxon>Eukaryota</taxon>
        <taxon>Metazoa</taxon>
        <taxon>Ecdysozoa</taxon>
        <taxon>Nematoda</taxon>
        <taxon>Enoplea</taxon>
        <taxon>Dorylaimia</taxon>
        <taxon>Trichinellida</taxon>
        <taxon>Trichuridae</taxon>
        <taxon>Trichuris</taxon>
    </lineage>
</organism>
<dbReference type="GO" id="GO:0003676">
    <property type="term" value="F:nucleic acid binding"/>
    <property type="evidence" value="ECO:0007669"/>
    <property type="project" value="InterPro"/>
</dbReference>
<dbReference type="InterPro" id="IPR036397">
    <property type="entry name" value="RNaseH_sf"/>
</dbReference>
<proteinExistence type="predicted"/>
<dbReference type="InterPro" id="IPR012337">
    <property type="entry name" value="RNaseH-like_sf"/>
</dbReference>
<dbReference type="SUPFAM" id="SSF53098">
    <property type="entry name" value="Ribonuclease H-like"/>
    <property type="match status" value="1"/>
</dbReference>
<evidence type="ECO:0000259" key="2">
    <source>
        <dbReference type="PROSITE" id="PS50994"/>
    </source>
</evidence>
<keyword evidence="4" id="KW-1185">Reference proteome</keyword>
<dbReference type="AlphaFoldDB" id="A0A085LWA7"/>
<dbReference type="GO" id="GO:0015074">
    <property type="term" value="P:DNA integration"/>
    <property type="evidence" value="ECO:0007669"/>
    <property type="project" value="InterPro"/>
</dbReference>
<reference evidence="3 4" key="1">
    <citation type="journal article" date="2014" name="Nat. Genet.">
        <title>Genome and transcriptome of the porcine whipworm Trichuris suis.</title>
        <authorList>
            <person name="Jex A.R."/>
            <person name="Nejsum P."/>
            <person name="Schwarz E.M."/>
            <person name="Hu L."/>
            <person name="Young N.D."/>
            <person name="Hall R.S."/>
            <person name="Korhonen P.K."/>
            <person name="Liao S."/>
            <person name="Thamsborg S."/>
            <person name="Xia J."/>
            <person name="Xu P."/>
            <person name="Wang S."/>
            <person name="Scheerlinck J.P."/>
            <person name="Hofmann A."/>
            <person name="Sternberg P.W."/>
            <person name="Wang J."/>
            <person name="Gasser R.B."/>
        </authorList>
    </citation>
    <scope>NUCLEOTIDE SEQUENCE [LARGE SCALE GENOMIC DNA]</scope>
    <source>
        <strain evidence="3">DCEP-RM93M</strain>
    </source>
</reference>
<dbReference type="InterPro" id="IPR001584">
    <property type="entry name" value="Integrase_cat-core"/>
</dbReference>
<dbReference type="Pfam" id="PF17921">
    <property type="entry name" value="Integrase_H2C2"/>
    <property type="match status" value="1"/>
</dbReference>
<sequence length="156" mass="18232">MKAMARFYVWWTGLDKDIERMVSGCLTCQRYQRDPPEVPLVSWNIPSEQWARLHMDLAGPFKGSNWLVIVDAHSVRSYVVPLWNTIATSVIKHCRRLFTTFGLPCYRFTDSGLQFASDEFKQFCKKRYYSYSVISVSSKDKWSSRTGCPYFQGKDE</sequence>
<protein>
    <recommendedName>
        <fullName evidence="1">RNA-directed DNA polymerase</fullName>
        <ecNumber evidence="1">2.7.7.49</ecNumber>
    </recommendedName>
</protein>
<accession>A0A085LWA7</accession>
<evidence type="ECO:0000313" key="4">
    <source>
        <dbReference type="Proteomes" id="UP000030764"/>
    </source>
</evidence>
<dbReference type="EMBL" id="KL363274">
    <property type="protein sequence ID" value="KFD49253.1"/>
    <property type="molecule type" value="Genomic_DNA"/>
</dbReference>
<dbReference type="InterPro" id="IPR041588">
    <property type="entry name" value="Integrase_H2C2"/>
</dbReference>
<dbReference type="Proteomes" id="UP000030764">
    <property type="component" value="Unassembled WGS sequence"/>
</dbReference>
<gene>
    <name evidence="3" type="ORF">M513_09805</name>
</gene>
<evidence type="ECO:0000256" key="1">
    <source>
        <dbReference type="ARBA" id="ARBA00012493"/>
    </source>
</evidence>
<dbReference type="PANTHER" id="PTHR37984">
    <property type="entry name" value="PROTEIN CBG26694"/>
    <property type="match status" value="1"/>
</dbReference>
<feature type="domain" description="Integrase catalytic" evidence="2">
    <location>
        <begin position="42"/>
        <end position="156"/>
    </location>
</feature>
<evidence type="ECO:0000313" key="3">
    <source>
        <dbReference type="EMBL" id="KFD49253.1"/>
    </source>
</evidence>
<dbReference type="PANTHER" id="PTHR37984:SF5">
    <property type="entry name" value="PROTEIN NYNRIN-LIKE"/>
    <property type="match status" value="1"/>
</dbReference>
<name>A0A085LWA7_9BILA</name>
<dbReference type="InterPro" id="IPR050951">
    <property type="entry name" value="Retrovirus_Pol_polyprotein"/>
</dbReference>
<dbReference type="Gene3D" id="3.30.420.10">
    <property type="entry name" value="Ribonuclease H-like superfamily/Ribonuclease H"/>
    <property type="match status" value="1"/>
</dbReference>
<dbReference type="GO" id="GO:0003964">
    <property type="term" value="F:RNA-directed DNA polymerase activity"/>
    <property type="evidence" value="ECO:0007669"/>
    <property type="project" value="UniProtKB-EC"/>
</dbReference>